<dbReference type="RefSeq" id="WP_207859063.1">
    <property type="nucleotide sequence ID" value="NZ_JAFREP010000009.1"/>
</dbReference>
<keyword evidence="3" id="KW-0804">Transcription</keyword>
<evidence type="ECO:0000256" key="2">
    <source>
        <dbReference type="ARBA" id="ARBA00023125"/>
    </source>
</evidence>
<dbReference type="PANTHER" id="PTHR42756:SF1">
    <property type="entry name" value="TRANSCRIPTIONAL REPRESSOR OF EMRAB OPERON"/>
    <property type="match status" value="1"/>
</dbReference>
<dbReference type="SUPFAM" id="SSF46785">
    <property type="entry name" value="Winged helix' DNA-binding domain"/>
    <property type="match status" value="1"/>
</dbReference>
<dbReference type="InterPro" id="IPR036390">
    <property type="entry name" value="WH_DNA-bd_sf"/>
</dbReference>
<evidence type="ECO:0000256" key="1">
    <source>
        <dbReference type="ARBA" id="ARBA00023015"/>
    </source>
</evidence>
<dbReference type="PANTHER" id="PTHR42756">
    <property type="entry name" value="TRANSCRIPTIONAL REGULATOR, MARR"/>
    <property type="match status" value="1"/>
</dbReference>
<accession>A0A8J7Q7U6</accession>
<dbReference type="InterPro" id="IPR011991">
    <property type="entry name" value="ArsR-like_HTH"/>
</dbReference>
<dbReference type="CDD" id="cd00090">
    <property type="entry name" value="HTH_ARSR"/>
    <property type="match status" value="1"/>
</dbReference>
<reference evidence="5" key="1">
    <citation type="submission" date="2021-03" db="EMBL/GenBank/DDBJ databases">
        <authorList>
            <person name="Wang G."/>
        </authorList>
    </citation>
    <scope>NUCLEOTIDE SEQUENCE</scope>
    <source>
        <strain evidence="5">KCTC 12899</strain>
    </source>
</reference>
<dbReference type="GO" id="GO:0003677">
    <property type="term" value="F:DNA binding"/>
    <property type="evidence" value="ECO:0007669"/>
    <property type="project" value="UniProtKB-KW"/>
</dbReference>
<evidence type="ECO:0000313" key="5">
    <source>
        <dbReference type="EMBL" id="MBO1319242.1"/>
    </source>
</evidence>
<evidence type="ECO:0000259" key="4">
    <source>
        <dbReference type="SMART" id="SM00347"/>
    </source>
</evidence>
<keyword evidence="1" id="KW-0805">Transcription regulation</keyword>
<dbReference type="Proteomes" id="UP000664417">
    <property type="component" value="Unassembled WGS sequence"/>
</dbReference>
<dbReference type="InterPro" id="IPR000835">
    <property type="entry name" value="HTH_MarR-typ"/>
</dbReference>
<dbReference type="EMBL" id="JAFREP010000009">
    <property type="protein sequence ID" value="MBO1319242.1"/>
    <property type="molecule type" value="Genomic_DNA"/>
</dbReference>
<comment type="caution">
    <text evidence="5">The sequence shown here is derived from an EMBL/GenBank/DDBJ whole genome shotgun (WGS) entry which is preliminary data.</text>
</comment>
<dbReference type="Gene3D" id="1.10.10.10">
    <property type="entry name" value="Winged helix-like DNA-binding domain superfamily/Winged helix DNA-binding domain"/>
    <property type="match status" value="1"/>
</dbReference>
<proteinExistence type="predicted"/>
<protein>
    <submittedName>
        <fullName evidence="5">Winged helix-turn-helix transcriptional regulator</fullName>
    </submittedName>
</protein>
<dbReference type="AlphaFoldDB" id="A0A8J7Q7U6"/>
<dbReference type="InterPro" id="IPR036388">
    <property type="entry name" value="WH-like_DNA-bd_sf"/>
</dbReference>
<dbReference type="SMART" id="SM00347">
    <property type="entry name" value="HTH_MARR"/>
    <property type="match status" value="1"/>
</dbReference>
<keyword evidence="6" id="KW-1185">Reference proteome</keyword>
<sequence>MKHPPKPADPLDPAAIGPCFYFKIKRLSRLIGRCYDPFLNEIGLKGTQFSLLSAIYQLGAPSTGELSHVLGLDRTTLTRNTTVLIEKNWITTEKKSRHNHYRLTNEGKAIFTKALPLWRHAQQALRHQVGAQQWDSFLHEVDVVASSLQTPFAQKNASQPVALIDAVHRKQG</sequence>
<name>A0A8J7Q7U6_9BACT</name>
<dbReference type="Pfam" id="PF01047">
    <property type="entry name" value="MarR"/>
    <property type="match status" value="1"/>
</dbReference>
<organism evidence="5 6">
    <name type="scientific">Acanthopleuribacter pedis</name>
    <dbReference type="NCBI Taxonomy" id="442870"/>
    <lineage>
        <taxon>Bacteria</taxon>
        <taxon>Pseudomonadati</taxon>
        <taxon>Acidobacteriota</taxon>
        <taxon>Holophagae</taxon>
        <taxon>Acanthopleuribacterales</taxon>
        <taxon>Acanthopleuribacteraceae</taxon>
        <taxon>Acanthopleuribacter</taxon>
    </lineage>
</organism>
<feature type="domain" description="HTH marR-type" evidence="4">
    <location>
        <begin position="37"/>
        <end position="134"/>
    </location>
</feature>
<dbReference type="GO" id="GO:0003700">
    <property type="term" value="F:DNA-binding transcription factor activity"/>
    <property type="evidence" value="ECO:0007669"/>
    <property type="project" value="InterPro"/>
</dbReference>
<keyword evidence="2" id="KW-0238">DNA-binding</keyword>
<evidence type="ECO:0000256" key="3">
    <source>
        <dbReference type="ARBA" id="ARBA00023163"/>
    </source>
</evidence>
<evidence type="ECO:0000313" key="6">
    <source>
        <dbReference type="Proteomes" id="UP000664417"/>
    </source>
</evidence>
<gene>
    <name evidence="5" type="ORF">J3U88_12290</name>
</gene>